<dbReference type="HAMAP" id="MF_00037">
    <property type="entry name" value="MurB"/>
    <property type="match status" value="1"/>
</dbReference>
<evidence type="ECO:0000259" key="20">
    <source>
        <dbReference type="PROSITE" id="PS51387"/>
    </source>
</evidence>
<comment type="caution">
    <text evidence="21">The sequence shown here is derived from an EMBL/GenBank/DDBJ whole genome shotgun (WGS) entry which is preliminary data.</text>
</comment>
<dbReference type="GO" id="GO:0071949">
    <property type="term" value="F:FAD binding"/>
    <property type="evidence" value="ECO:0007669"/>
    <property type="project" value="InterPro"/>
</dbReference>
<dbReference type="Gene3D" id="3.30.465.10">
    <property type="match status" value="1"/>
</dbReference>
<feature type="active site" evidence="19">
    <location>
        <position position="172"/>
    </location>
</feature>
<comment type="pathway">
    <text evidence="4 19">Cell wall biogenesis; peptidoglycan biosynthesis.</text>
</comment>
<accession>A0A9D9I788</accession>
<evidence type="ECO:0000313" key="22">
    <source>
        <dbReference type="Proteomes" id="UP000823660"/>
    </source>
</evidence>
<dbReference type="GO" id="GO:0005829">
    <property type="term" value="C:cytosol"/>
    <property type="evidence" value="ECO:0007669"/>
    <property type="project" value="TreeGrafter"/>
</dbReference>
<evidence type="ECO:0000256" key="16">
    <source>
        <dbReference type="ARBA" id="ARBA00023316"/>
    </source>
</evidence>
<evidence type="ECO:0000256" key="19">
    <source>
        <dbReference type="HAMAP-Rule" id="MF_00037"/>
    </source>
</evidence>
<dbReference type="InterPro" id="IPR016167">
    <property type="entry name" value="FAD-bd_PCMH_sub1"/>
</dbReference>
<dbReference type="PROSITE" id="PS51387">
    <property type="entry name" value="FAD_PCMH"/>
    <property type="match status" value="1"/>
</dbReference>
<dbReference type="InterPro" id="IPR003170">
    <property type="entry name" value="MurB"/>
</dbReference>
<keyword evidence="10 19" id="KW-0274">FAD</keyword>
<evidence type="ECO:0000256" key="15">
    <source>
        <dbReference type="ARBA" id="ARBA00023306"/>
    </source>
</evidence>
<keyword evidence="15 19" id="KW-0131">Cell cycle</keyword>
<protein>
    <recommendedName>
        <fullName evidence="6 19">UDP-N-acetylenolpyruvoylglucosamine reductase</fullName>
        <ecNumber evidence="5 19">1.3.1.98</ecNumber>
    </recommendedName>
    <alternativeName>
        <fullName evidence="17 19">UDP-N-acetylmuramate dehydrogenase</fullName>
    </alternativeName>
</protein>
<dbReference type="PANTHER" id="PTHR21071">
    <property type="entry name" value="UDP-N-ACETYLENOLPYRUVOYLGLUCOSAMINE REDUCTASE"/>
    <property type="match status" value="1"/>
</dbReference>
<evidence type="ECO:0000256" key="6">
    <source>
        <dbReference type="ARBA" id="ARBA00015188"/>
    </source>
</evidence>
<keyword evidence="11 19" id="KW-0521">NADP</keyword>
<evidence type="ECO:0000256" key="2">
    <source>
        <dbReference type="ARBA" id="ARBA00003921"/>
    </source>
</evidence>
<dbReference type="InterPro" id="IPR011601">
    <property type="entry name" value="MurB_C"/>
</dbReference>
<dbReference type="Pfam" id="PF01565">
    <property type="entry name" value="FAD_binding_4"/>
    <property type="match status" value="1"/>
</dbReference>
<evidence type="ECO:0000256" key="13">
    <source>
        <dbReference type="ARBA" id="ARBA00022984"/>
    </source>
</evidence>
<feature type="active site" description="Proton donor" evidence="19">
    <location>
        <position position="250"/>
    </location>
</feature>
<keyword evidence="12 19" id="KW-0133">Cell shape</keyword>
<evidence type="ECO:0000256" key="18">
    <source>
        <dbReference type="ARBA" id="ARBA00048914"/>
    </source>
</evidence>
<dbReference type="InterPro" id="IPR036318">
    <property type="entry name" value="FAD-bd_PCMH-like_sf"/>
</dbReference>
<evidence type="ECO:0000313" key="21">
    <source>
        <dbReference type="EMBL" id="MBO8466256.1"/>
    </source>
</evidence>
<evidence type="ECO:0000256" key="4">
    <source>
        <dbReference type="ARBA" id="ARBA00004752"/>
    </source>
</evidence>
<gene>
    <name evidence="19 21" type="primary">murB</name>
    <name evidence="21" type="ORF">IAB99_00645</name>
</gene>
<dbReference type="Proteomes" id="UP000823660">
    <property type="component" value="Unassembled WGS sequence"/>
</dbReference>
<comment type="subcellular location">
    <subcellularLocation>
        <location evidence="3 19">Cytoplasm</location>
    </subcellularLocation>
</comment>
<dbReference type="GO" id="GO:0071555">
    <property type="term" value="P:cell wall organization"/>
    <property type="evidence" value="ECO:0007669"/>
    <property type="project" value="UniProtKB-KW"/>
</dbReference>
<feature type="domain" description="FAD-binding PCMH-type" evidence="20">
    <location>
        <begin position="17"/>
        <end position="196"/>
    </location>
</feature>
<proteinExistence type="inferred from homology"/>
<organism evidence="21 22">
    <name type="scientific">Candidatus Cryptobacteroides faecipullorum</name>
    <dbReference type="NCBI Taxonomy" id="2840764"/>
    <lineage>
        <taxon>Bacteria</taxon>
        <taxon>Pseudomonadati</taxon>
        <taxon>Bacteroidota</taxon>
        <taxon>Bacteroidia</taxon>
        <taxon>Bacteroidales</taxon>
        <taxon>Candidatus Cryptobacteroides</taxon>
    </lineage>
</organism>
<evidence type="ECO:0000256" key="10">
    <source>
        <dbReference type="ARBA" id="ARBA00022827"/>
    </source>
</evidence>
<dbReference type="PANTHER" id="PTHR21071:SF4">
    <property type="entry name" value="UDP-N-ACETYLENOLPYRUVOYLGLUCOSAMINE REDUCTASE"/>
    <property type="match status" value="1"/>
</dbReference>
<feature type="active site" evidence="19">
    <location>
        <position position="354"/>
    </location>
</feature>
<sequence length="358" mass="39401">MKIEYNKDLTRLNTFGMKVFCACYVEFDSVGELAEIYKDSSDNRFPHPFFHMGGGSNLLFTKDFPGTVFHSSIKFTNASSRSGQTSESSGSVFCEVGSGVLWDDFCGWCSQHGLWGPENLSGIPGEVGAAAVQNIGAYGVEAKDIIKEVKCFDVVTGEEKTLSVKDCRYGYRDSVFKDVAKGRYIVTSVLFGLSEEPAPRLEYGHVRNAVEEVVRSGPDRNLSPALVRKVILDIRHAKLPDPAVIGSAGSFFKNPVVPKSSYEFVENYAKGKYGKDYSVPHFDAGSGFIKIPAAWLIEQCGWKGYREGNVGVYEKQPLVIVNITGQATPEEVAALEYKIVISVQNRFGITLIPEVEHV</sequence>
<dbReference type="EC" id="1.3.1.98" evidence="5 19"/>
<dbReference type="EMBL" id="JADIMH010000006">
    <property type="protein sequence ID" value="MBO8466256.1"/>
    <property type="molecule type" value="Genomic_DNA"/>
</dbReference>
<comment type="similarity">
    <text evidence="19">Belongs to the MurB family.</text>
</comment>
<keyword evidence="16 19" id="KW-0961">Cell wall biogenesis/degradation</keyword>
<dbReference type="InterPro" id="IPR036635">
    <property type="entry name" value="MurB_C_sf"/>
</dbReference>
<dbReference type="AlphaFoldDB" id="A0A9D9I788"/>
<comment type="catalytic activity">
    <reaction evidence="18 19">
        <text>UDP-N-acetyl-alpha-D-muramate + NADP(+) = UDP-N-acetyl-3-O-(1-carboxyvinyl)-alpha-D-glucosamine + NADPH + H(+)</text>
        <dbReference type="Rhea" id="RHEA:12248"/>
        <dbReference type="ChEBI" id="CHEBI:15378"/>
        <dbReference type="ChEBI" id="CHEBI:57783"/>
        <dbReference type="ChEBI" id="CHEBI:58349"/>
        <dbReference type="ChEBI" id="CHEBI:68483"/>
        <dbReference type="ChEBI" id="CHEBI:70757"/>
        <dbReference type="EC" id="1.3.1.98"/>
    </reaction>
</comment>
<dbReference type="GO" id="GO:0051301">
    <property type="term" value="P:cell division"/>
    <property type="evidence" value="ECO:0007669"/>
    <property type="project" value="UniProtKB-KW"/>
</dbReference>
<evidence type="ECO:0000256" key="17">
    <source>
        <dbReference type="ARBA" id="ARBA00031026"/>
    </source>
</evidence>
<dbReference type="InterPro" id="IPR006094">
    <property type="entry name" value="Oxid_FAD_bind_N"/>
</dbReference>
<dbReference type="InterPro" id="IPR016166">
    <property type="entry name" value="FAD-bd_PCMH"/>
</dbReference>
<dbReference type="GO" id="GO:0008360">
    <property type="term" value="P:regulation of cell shape"/>
    <property type="evidence" value="ECO:0007669"/>
    <property type="project" value="UniProtKB-KW"/>
</dbReference>
<keyword evidence="13 19" id="KW-0573">Peptidoglycan synthesis</keyword>
<name>A0A9D9I788_9BACT</name>
<keyword evidence="9 19" id="KW-0285">Flavoprotein</keyword>
<reference evidence="21" key="1">
    <citation type="submission" date="2020-10" db="EMBL/GenBank/DDBJ databases">
        <authorList>
            <person name="Gilroy R."/>
        </authorList>
    </citation>
    <scope>NUCLEOTIDE SEQUENCE</scope>
    <source>
        <strain evidence="21">B1-15692</strain>
    </source>
</reference>
<keyword evidence="14 19" id="KW-0560">Oxidoreductase</keyword>
<dbReference type="Pfam" id="PF02873">
    <property type="entry name" value="MurB_C"/>
    <property type="match status" value="1"/>
</dbReference>
<dbReference type="Gene3D" id="3.90.78.10">
    <property type="entry name" value="UDP-N-acetylenolpyruvoylglucosamine reductase, C-terminal domain"/>
    <property type="match status" value="1"/>
</dbReference>
<dbReference type="InterPro" id="IPR016169">
    <property type="entry name" value="FAD-bd_PCMH_sub2"/>
</dbReference>
<dbReference type="GO" id="GO:0009252">
    <property type="term" value="P:peptidoglycan biosynthetic process"/>
    <property type="evidence" value="ECO:0007669"/>
    <property type="project" value="UniProtKB-UniRule"/>
</dbReference>
<evidence type="ECO:0000256" key="5">
    <source>
        <dbReference type="ARBA" id="ARBA00012518"/>
    </source>
</evidence>
<reference evidence="21" key="2">
    <citation type="journal article" date="2021" name="PeerJ">
        <title>Extensive microbial diversity within the chicken gut microbiome revealed by metagenomics and culture.</title>
        <authorList>
            <person name="Gilroy R."/>
            <person name="Ravi A."/>
            <person name="Getino M."/>
            <person name="Pursley I."/>
            <person name="Horton D.L."/>
            <person name="Alikhan N.F."/>
            <person name="Baker D."/>
            <person name="Gharbi K."/>
            <person name="Hall N."/>
            <person name="Watson M."/>
            <person name="Adriaenssens E.M."/>
            <person name="Foster-Nyarko E."/>
            <person name="Jarju S."/>
            <person name="Secka A."/>
            <person name="Antonio M."/>
            <person name="Oren A."/>
            <person name="Chaudhuri R.R."/>
            <person name="La Ragione R."/>
            <person name="Hildebrand F."/>
            <person name="Pallen M.J."/>
        </authorList>
    </citation>
    <scope>NUCLEOTIDE SEQUENCE</scope>
    <source>
        <strain evidence="21">B1-15692</strain>
    </source>
</reference>
<comment type="function">
    <text evidence="2 19">Cell wall formation.</text>
</comment>
<comment type="cofactor">
    <cofactor evidence="1 19">
        <name>FAD</name>
        <dbReference type="ChEBI" id="CHEBI:57692"/>
    </cofactor>
</comment>
<dbReference type="NCBIfam" id="TIGR00179">
    <property type="entry name" value="murB"/>
    <property type="match status" value="1"/>
</dbReference>
<evidence type="ECO:0000256" key="9">
    <source>
        <dbReference type="ARBA" id="ARBA00022630"/>
    </source>
</evidence>
<dbReference type="SUPFAM" id="SSF56176">
    <property type="entry name" value="FAD-binding/transporter-associated domain-like"/>
    <property type="match status" value="1"/>
</dbReference>
<evidence type="ECO:0000256" key="7">
    <source>
        <dbReference type="ARBA" id="ARBA00022490"/>
    </source>
</evidence>
<evidence type="ECO:0000256" key="12">
    <source>
        <dbReference type="ARBA" id="ARBA00022960"/>
    </source>
</evidence>
<evidence type="ECO:0000256" key="1">
    <source>
        <dbReference type="ARBA" id="ARBA00001974"/>
    </source>
</evidence>
<evidence type="ECO:0000256" key="14">
    <source>
        <dbReference type="ARBA" id="ARBA00023002"/>
    </source>
</evidence>
<dbReference type="NCBIfam" id="NF000755">
    <property type="entry name" value="PRK00046.1"/>
    <property type="match status" value="1"/>
</dbReference>
<keyword evidence="8 19" id="KW-0132">Cell division</keyword>
<dbReference type="GO" id="GO:0008762">
    <property type="term" value="F:UDP-N-acetylmuramate dehydrogenase activity"/>
    <property type="evidence" value="ECO:0007669"/>
    <property type="project" value="UniProtKB-UniRule"/>
</dbReference>
<dbReference type="Gene3D" id="3.30.43.10">
    <property type="entry name" value="Uridine Diphospho-n-acetylenolpyruvylglucosamine Reductase, domain 2"/>
    <property type="match status" value="1"/>
</dbReference>
<evidence type="ECO:0000256" key="8">
    <source>
        <dbReference type="ARBA" id="ARBA00022618"/>
    </source>
</evidence>
<evidence type="ECO:0000256" key="11">
    <source>
        <dbReference type="ARBA" id="ARBA00022857"/>
    </source>
</evidence>
<dbReference type="SUPFAM" id="SSF56194">
    <property type="entry name" value="Uridine diphospho-N-Acetylenolpyruvylglucosamine reductase, MurB, C-terminal domain"/>
    <property type="match status" value="1"/>
</dbReference>
<evidence type="ECO:0000256" key="3">
    <source>
        <dbReference type="ARBA" id="ARBA00004496"/>
    </source>
</evidence>
<keyword evidence="7 19" id="KW-0963">Cytoplasm</keyword>